<name>A0A4Y2MKJ6_ARAVE</name>
<accession>A0A4Y2MKJ6</accession>
<proteinExistence type="predicted"/>
<evidence type="ECO:0000313" key="3">
    <source>
        <dbReference type="Proteomes" id="UP000499080"/>
    </source>
</evidence>
<evidence type="ECO:0008006" key="4">
    <source>
        <dbReference type="Google" id="ProtNLM"/>
    </source>
</evidence>
<organism evidence="2 3">
    <name type="scientific">Araneus ventricosus</name>
    <name type="common">Orbweaver spider</name>
    <name type="synonym">Epeira ventricosa</name>
    <dbReference type="NCBI Taxonomy" id="182803"/>
    <lineage>
        <taxon>Eukaryota</taxon>
        <taxon>Metazoa</taxon>
        <taxon>Ecdysozoa</taxon>
        <taxon>Arthropoda</taxon>
        <taxon>Chelicerata</taxon>
        <taxon>Arachnida</taxon>
        <taxon>Araneae</taxon>
        <taxon>Araneomorphae</taxon>
        <taxon>Entelegynae</taxon>
        <taxon>Araneoidea</taxon>
        <taxon>Araneidae</taxon>
        <taxon>Araneus</taxon>
    </lineage>
</organism>
<dbReference type="AlphaFoldDB" id="A0A4Y2MKJ6"/>
<dbReference type="Proteomes" id="UP000499080">
    <property type="component" value="Unassembled WGS sequence"/>
</dbReference>
<feature type="compositionally biased region" description="Low complexity" evidence="1">
    <location>
        <begin position="61"/>
        <end position="77"/>
    </location>
</feature>
<reference evidence="2 3" key="1">
    <citation type="journal article" date="2019" name="Sci. Rep.">
        <title>Orb-weaving spider Araneus ventricosus genome elucidates the spidroin gene catalogue.</title>
        <authorList>
            <person name="Kono N."/>
            <person name="Nakamura H."/>
            <person name="Ohtoshi R."/>
            <person name="Moran D.A.P."/>
            <person name="Shinohara A."/>
            <person name="Yoshida Y."/>
            <person name="Fujiwara M."/>
            <person name="Mori M."/>
            <person name="Tomita M."/>
            <person name="Arakawa K."/>
        </authorList>
    </citation>
    <scope>NUCLEOTIDE SEQUENCE [LARGE SCALE GENOMIC DNA]</scope>
</reference>
<gene>
    <name evidence="2" type="ORF">AVEN_103464_1</name>
</gene>
<keyword evidence="3" id="KW-1185">Reference proteome</keyword>
<dbReference type="Gene3D" id="3.30.40.10">
    <property type="entry name" value="Zinc/RING finger domain, C3HC4 (zinc finger)"/>
    <property type="match status" value="1"/>
</dbReference>
<dbReference type="SUPFAM" id="SSF57850">
    <property type="entry name" value="RING/U-box"/>
    <property type="match status" value="1"/>
</dbReference>
<evidence type="ECO:0000313" key="2">
    <source>
        <dbReference type="EMBL" id="GBN27665.1"/>
    </source>
</evidence>
<evidence type="ECO:0000256" key="1">
    <source>
        <dbReference type="SAM" id="MobiDB-lite"/>
    </source>
</evidence>
<comment type="caution">
    <text evidence="2">The sequence shown here is derived from an EMBL/GenBank/DDBJ whole genome shotgun (WGS) entry which is preliminary data.</text>
</comment>
<feature type="region of interest" description="Disordered" evidence="1">
    <location>
        <begin position="58"/>
        <end position="84"/>
    </location>
</feature>
<sequence length="84" mass="9704">MTLFCQMFDEFYEYQAKKLVLSCGHDVHEKCAKRHLWNSPSCCLKCLKPLTDRRMREDSCSADSEGDSSTSSMFSNESTDDDFE</sequence>
<dbReference type="EMBL" id="BGPR01007539">
    <property type="protein sequence ID" value="GBN27665.1"/>
    <property type="molecule type" value="Genomic_DNA"/>
</dbReference>
<protein>
    <recommendedName>
        <fullName evidence="4">RING-type domain-containing protein</fullName>
    </recommendedName>
</protein>
<dbReference type="InterPro" id="IPR013083">
    <property type="entry name" value="Znf_RING/FYVE/PHD"/>
</dbReference>